<dbReference type="CDD" id="cd23160">
    <property type="entry name" value="Prefoldin_alpha_GimC"/>
    <property type="match status" value="1"/>
</dbReference>
<gene>
    <name evidence="4" type="ORF">METZ01_LOCUS109829</name>
</gene>
<dbReference type="InterPro" id="IPR004127">
    <property type="entry name" value="Prefoldin_subunit_alpha"/>
</dbReference>
<feature type="region of interest" description="Disordered" evidence="3">
    <location>
        <begin position="138"/>
        <end position="176"/>
    </location>
</feature>
<dbReference type="GO" id="GO:0016272">
    <property type="term" value="C:prefoldin complex"/>
    <property type="evidence" value="ECO:0007669"/>
    <property type="project" value="InterPro"/>
</dbReference>
<keyword evidence="2" id="KW-0175">Coiled coil</keyword>
<dbReference type="InterPro" id="IPR011599">
    <property type="entry name" value="PFD_alpha_archaea"/>
</dbReference>
<proteinExistence type="inferred from homology"/>
<dbReference type="HAMAP" id="MF_00308">
    <property type="entry name" value="PfdA"/>
    <property type="match status" value="1"/>
</dbReference>
<dbReference type="AlphaFoldDB" id="A0A381WWR9"/>
<dbReference type="Gene3D" id="1.10.287.370">
    <property type="match status" value="1"/>
</dbReference>
<dbReference type="SUPFAM" id="SSF46579">
    <property type="entry name" value="Prefoldin"/>
    <property type="match status" value="1"/>
</dbReference>
<organism evidence="4">
    <name type="scientific">marine metagenome</name>
    <dbReference type="NCBI Taxonomy" id="408172"/>
    <lineage>
        <taxon>unclassified sequences</taxon>
        <taxon>metagenomes</taxon>
        <taxon>ecological metagenomes</taxon>
    </lineage>
</organism>
<dbReference type="EMBL" id="UINC01013145">
    <property type="protein sequence ID" value="SVA56975.1"/>
    <property type="molecule type" value="Genomic_DNA"/>
</dbReference>
<feature type="compositionally biased region" description="Acidic residues" evidence="3">
    <location>
        <begin position="143"/>
        <end position="152"/>
    </location>
</feature>
<protein>
    <recommendedName>
        <fullName evidence="5">Prefoldin subunit alpha</fullName>
    </recommendedName>
</protein>
<evidence type="ECO:0008006" key="5">
    <source>
        <dbReference type="Google" id="ProtNLM"/>
    </source>
</evidence>
<feature type="coiled-coil region" evidence="2">
    <location>
        <begin position="13"/>
        <end position="43"/>
    </location>
</feature>
<accession>A0A381WWR9</accession>
<evidence type="ECO:0000313" key="4">
    <source>
        <dbReference type="EMBL" id="SVA56975.1"/>
    </source>
</evidence>
<dbReference type="InterPro" id="IPR009053">
    <property type="entry name" value="Prefoldin"/>
</dbReference>
<dbReference type="GO" id="GO:0051082">
    <property type="term" value="F:unfolded protein binding"/>
    <property type="evidence" value="ECO:0007669"/>
    <property type="project" value="InterPro"/>
</dbReference>
<dbReference type="NCBIfam" id="TIGR00293">
    <property type="entry name" value="prefoldin subunit alpha"/>
    <property type="match status" value="1"/>
</dbReference>
<feature type="non-terminal residue" evidence="4">
    <location>
        <position position="1"/>
    </location>
</feature>
<evidence type="ECO:0000256" key="3">
    <source>
        <dbReference type="SAM" id="MobiDB-lite"/>
    </source>
</evidence>
<dbReference type="GO" id="GO:0006457">
    <property type="term" value="P:protein folding"/>
    <property type="evidence" value="ECO:0007669"/>
    <property type="project" value="InterPro"/>
</dbReference>
<comment type="similarity">
    <text evidence="1">Belongs to the prefoldin subunit alpha family.</text>
</comment>
<feature type="coiled-coil region" evidence="2">
    <location>
        <begin position="110"/>
        <end position="137"/>
    </location>
</feature>
<sequence length="176" mass="19544">VSDITSGLMADNREELQRIAQLVEANRERMQAIEQQVRQLESIRIEQMQAIEALLAIPKEGAEGAMIPLGSGVQIVADIPPEGGAVVDIGSRVQTERTREEAAEILSRRSEELVTIIERMKTEFDELEQTTIDLAQKFNESVEGLEPEEITEEPAPSAPAPRRAKRKRGTDLTLDD</sequence>
<evidence type="ECO:0000256" key="2">
    <source>
        <dbReference type="SAM" id="Coils"/>
    </source>
</evidence>
<name>A0A381WWR9_9ZZZZ</name>
<evidence type="ECO:0000256" key="1">
    <source>
        <dbReference type="ARBA" id="ARBA00010048"/>
    </source>
</evidence>
<reference evidence="4" key="1">
    <citation type="submission" date="2018-05" db="EMBL/GenBank/DDBJ databases">
        <authorList>
            <person name="Lanie J.A."/>
            <person name="Ng W.-L."/>
            <person name="Kazmierczak K.M."/>
            <person name="Andrzejewski T.M."/>
            <person name="Davidsen T.M."/>
            <person name="Wayne K.J."/>
            <person name="Tettelin H."/>
            <person name="Glass J.I."/>
            <person name="Rusch D."/>
            <person name="Podicherti R."/>
            <person name="Tsui H.-C.T."/>
            <person name="Winkler M.E."/>
        </authorList>
    </citation>
    <scope>NUCLEOTIDE SEQUENCE</scope>
</reference>
<dbReference type="Pfam" id="PF02996">
    <property type="entry name" value="Prefoldin"/>
    <property type="match status" value="1"/>
</dbReference>